<dbReference type="EMBL" id="GBXM01078228">
    <property type="protein sequence ID" value="JAH30349.1"/>
    <property type="molecule type" value="Transcribed_RNA"/>
</dbReference>
<reference evidence="1" key="2">
    <citation type="journal article" date="2015" name="Fish Shellfish Immunol.">
        <title>Early steps in the European eel (Anguilla anguilla)-Vibrio vulnificus interaction in the gills: Role of the RtxA13 toxin.</title>
        <authorList>
            <person name="Callol A."/>
            <person name="Pajuelo D."/>
            <person name="Ebbesson L."/>
            <person name="Teles M."/>
            <person name="MacKenzie S."/>
            <person name="Amaro C."/>
        </authorList>
    </citation>
    <scope>NUCLEOTIDE SEQUENCE</scope>
</reference>
<proteinExistence type="predicted"/>
<accession>A0A0E9RMQ7</accession>
<reference evidence="1" key="1">
    <citation type="submission" date="2014-11" db="EMBL/GenBank/DDBJ databases">
        <authorList>
            <person name="Amaro Gonzalez C."/>
        </authorList>
    </citation>
    <scope>NUCLEOTIDE SEQUENCE</scope>
</reference>
<name>A0A0E9RMQ7_ANGAN</name>
<protein>
    <submittedName>
        <fullName evidence="1">Uncharacterized protein</fullName>
    </submittedName>
</protein>
<dbReference type="AlphaFoldDB" id="A0A0E9RMQ7"/>
<evidence type="ECO:0000313" key="1">
    <source>
        <dbReference type="EMBL" id="JAH30349.1"/>
    </source>
</evidence>
<sequence length="39" mass="4650">MIYAYTSPTWQGSSGKWYFLCTHSQKLTPFLLIYLPFIF</sequence>
<organism evidence="1">
    <name type="scientific">Anguilla anguilla</name>
    <name type="common">European freshwater eel</name>
    <name type="synonym">Muraena anguilla</name>
    <dbReference type="NCBI Taxonomy" id="7936"/>
    <lineage>
        <taxon>Eukaryota</taxon>
        <taxon>Metazoa</taxon>
        <taxon>Chordata</taxon>
        <taxon>Craniata</taxon>
        <taxon>Vertebrata</taxon>
        <taxon>Euteleostomi</taxon>
        <taxon>Actinopterygii</taxon>
        <taxon>Neopterygii</taxon>
        <taxon>Teleostei</taxon>
        <taxon>Anguilliformes</taxon>
        <taxon>Anguillidae</taxon>
        <taxon>Anguilla</taxon>
    </lineage>
</organism>